<reference evidence="1 2" key="1">
    <citation type="journal article" date="2021" name="Hortic Res">
        <title>High-quality reference genome and annotation aids understanding of berry development for evergreen blueberry (Vaccinium darrowii).</title>
        <authorList>
            <person name="Yu J."/>
            <person name="Hulse-Kemp A.M."/>
            <person name="Babiker E."/>
            <person name="Staton M."/>
        </authorList>
    </citation>
    <scope>NUCLEOTIDE SEQUENCE [LARGE SCALE GENOMIC DNA]</scope>
    <source>
        <strain evidence="2">cv. NJ 8807/NJ 8810</strain>
        <tissue evidence="1">Young leaf</tissue>
    </source>
</reference>
<proteinExistence type="predicted"/>
<organism evidence="1 2">
    <name type="scientific">Vaccinium darrowii</name>
    <dbReference type="NCBI Taxonomy" id="229202"/>
    <lineage>
        <taxon>Eukaryota</taxon>
        <taxon>Viridiplantae</taxon>
        <taxon>Streptophyta</taxon>
        <taxon>Embryophyta</taxon>
        <taxon>Tracheophyta</taxon>
        <taxon>Spermatophyta</taxon>
        <taxon>Magnoliopsida</taxon>
        <taxon>eudicotyledons</taxon>
        <taxon>Gunneridae</taxon>
        <taxon>Pentapetalae</taxon>
        <taxon>asterids</taxon>
        <taxon>Ericales</taxon>
        <taxon>Ericaceae</taxon>
        <taxon>Vaccinioideae</taxon>
        <taxon>Vaccinieae</taxon>
        <taxon>Vaccinium</taxon>
    </lineage>
</organism>
<dbReference type="Proteomes" id="UP000828048">
    <property type="component" value="Chromosome 6"/>
</dbReference>
<keyword evidence="2" id="KW-1185">Reference proteome</keyword>
<comment type="caution">
    <text evidence="1">The sequence shown here is derived from an EMBL/GenBank/DDBJ whole genome shotgun (WGS) entry which is preliminary data.</text>
</comment>
<name>A0ACB7XAQ2_9ERIC</name>
<accession>A0ACB7XAQ2</accession>
<sequence>MAEVMPNQSSFDDRAKEAIAFDQTKTGVKGLIDAGVDTIPALFVQPPEFLPDPSTDAAADLQIPVISLDGVLGGRRADVVEEIREAAGTWGFFQIVNHGVPLSVMKGVLESVKRFHEQPSEVKKEFYSRDGSQRVKYYSTGSLHSFQSAHWRDTLSVDFEDSVPDPQGLPEVCRDTFVEYVGYTVKVRNMLSELLSEALGLDSNFLAKLECMETQRLVSHYHPPCPQPDLTIGNTRHTDATFLTILLQDHIGGLQVLHKDKWVNVPPMEGAFVINLGDFMQLVTNEKYRSVEHRVLAKKVGPRISMACLLAPSKKNYNKIYGPIKELLSDSNPPLYRDITIPEFYEIYLNKRLYGNVALSNFKL</sequence>
<evidence type="ECO:0000313" key="1">
    <source>
        <dbReference type="EMBL" id="KAH7837699.1"/>
    </source>
</evidence>
<protein>
    <submittedName>
        <fullName evidence="1">Uncharacterized protein</fullName>
    </submittedName>
</protein>
<evidence type="ECO:0000313" key="2">
    <source>
        <dbReference type="Proteomes" id="UP000828048"/>
    </source>
</evidence>
<dbReference type="EMBL" id="CM037156">
    <property type="protein sequence ID" value="KAH7837699.1"/>
    <property type="molecule type" value="Genomic_DNA"/>
</dbReference>
<gene>
    <name evidence="1" type="ORF">Vadar_016875</name>
</gene>